<feature type="domain" description="TonB-dependent receptor-like beta-barrel" evidence="10">
    <location>
        <begin position="591"/>
        <end position="922"/>
    </location>
</feature>
<keyword evidence="13" id="KW-1185">Reference proteome</keyword>
<sequence length="1169" mass="128600">MKKQLYTSWQAIALTFCLLEGGHFLFAQEALAYKKQSPKIETSFTKTGVNSKTIALKEALKALKEHYNVDIVFGDKTVETFTISSSEIDYQKNIETNLSNVLRSSGLKFKKMKNGSYLILSKNDRRTAAELPVQNALPLNENTEIQATKSVEHLAAIKMADISVKGIVSDEKGEKLPGVSITVKGTTRGTTTNIGGEYEISVADNKAILVISYIGYQIQEIVVGNRTMINIVLQIDTKALDEVVVTGYSTQRKKDLTGAVSIVNMDNAKSVPAAGIDQALQGRVAGVNVMNSNVPGGGVAIRIRGIGTINSNDPLYIIDGIPVTGNINSLNPSDIESIQVLKDASSASIYGARAANGVVIITTRTAKQDKAQVIYDGYVGVQQAAKLPQLLDAQQFGDLWFLALKNGGQTPPTGNPYGIGTSAVIPEYLVANDLKSGNTNWFKEIFSPALVQSHTLSLLNGDAKGRTALNVGYFDQKGMIDYTGFKRYSARFNADYSLWKKLKIGEFANITYTQSQSPSENTALGSTITSVYFADPLLPIRDEKGNFAGPPLRMPIGGRNPLAILNGNKDNNATKWKILGKVFAELELFKDLTLKTNYAIDYTNFNTKDFNPTYSEGTQVNAVNSLSVYNSSLLVNTWTNLLNYKKSIQKNNLEVLAGAEFILTSGQNQRAGRSGFPSNDVNGQQLNAGQLLFTNSGSGFKSSLWSQFGKINYDFDDTYLASFTLRNDATSKLAIGRNSQVFSAFSLGWRLSNLGFLKNKSKINDLKLRYGWGQTGNQEIIDYATYTTYALDLGTTYYDINGANNSSQPGYSQQRIGNPALVWETSTQSNIGLDLAAFDNKLTFSVEYFTKNTKDLLVQPKIPATFGVATPPFINGGSMQNKGIEIELGYRNKVTKDFSYSIDGNFSYIKNKLTDLAPELSFIPSPVSNNLTRNLELQRSVVGLPIASFYGYNSLGIFKTQAEVDAHAAQTGKAIGRLKFEDTNDDGVVDDKDRQFLGSPIPTFNYGFNLKLNYKNFDFWTFFQGVGGNKIFDFTRVYSDFFTSPSLSNKNIRVLEAWTPDRPDAAVPMLTTLSTNNDIRPSSYFIKNGDFLRLKTVQIGYELPSKSLSGKVRFYVQAQNLFTFTKYDGLDPEVGLQNYSSDNRNLDMGVDRGLYPVARTFMVGASLKF</sequence>
<dbReference type="Gene3D" id="2.170.130.10">
    <property type="entry name" value="TonB-dependent receptor, plug domain"/>
    <property type="match status" value="1"/>
</dbReference>
<evidence type="ECO:0000259" key="10">
    <source>
        <dbReference type="Pfam" id="PF00593"/>
    </source>
</evidence>
<dbReference type="InterPro" id="IPR008969">
    <property type="entry name" value="CarboxyPept-like_regulatory"/>
</dbReference>
<keyword evidence="3 8" id="KW-1134">Transmembrane beta strand</keyword>
<dbReference type="InterPro" id="IPR023997">
    <property type="entry name" value="TonB-dep_OMP_SusC/RagA_CS"/>
</dbReference>
<reference evidence="12" key="1">
    <citation type="journal article" date="2014" name="Int. J. Syst. Evol. Microbiol.">
        <title>Complete genome sequence of Corynebacterium casei LMG S-19264T (=DSM 44701T), isolated from a smear-ripened cheese.</title>
        <authorList>
            <consortium name="US DOE Joint Genome Institute (JGI-PGF)"/>
            <person name="Walter F."/>
            <person name="Albersmeier A."/>
            <person name="Kalinowski J."/>
            <person name="Ruckert C."/>
        </authorList>
    </citation>
    <scope>NUCLEOTIDE SEQUENCE</scope>
    <source>
        <strain evidence="12">CGMCC 1.15958</strain>
    </source>
</reference>
<evidence type="ECO:0000256" key="1">
    <source>
        <dbReference type="ARBA" id="ARBA00004571"/>
    </source>
</evidence>
<proteinExistence type="inferred from homology"/>
<evidence type="ECO:0000256" key="2">
    <source>
        <dbReference type="ARBA" id="ARBA00022448"/>
    </source>
</evidence>
<dbReference type="NCBIfam" id="TIGR04057">
    <property type="entry name" value="SusC_RagA_signa"/>
    <property type="match status" value="1"/>
</dbReference>
<dbReference type="FunFam" id="2.170.130.10:FF:000008">
    <property type="entry name" value="SusC/RagA family TonB-linked outer membrane protein"/>
    <property type="match status" value="1"/>
</dbReference>
<protein>
    <submittedName>
        <fullName evidence="12">SusC/RagA family TonB-linked outer membrane protein</fullName>
    </submittedName>
</protein>
<keyword evidence="7 8" id="KW-0998">Cell outer membrane</keyword>
<dbReference type="RefSeq" id="WP_188764646.1">
    <property type="nucleotide sequence ID" value="NZ_BMKK01000001.1"/>
</dbReference>
<reference evidence="12" key="2">
    <citation type="submission" date="2020-09" db="EMBL/GenBank/DDBJ databases">
        <authorList>
            <person name="Sun Q."/>
            <person name="Zhou Y."/>
        </authorList>
    </citation>
    <scope>NUCLEOTIDE SEQUENCE</scope>
    <source>
        <strain evidence="12">CGMCC 1.15958</strain>
    </source>
</reference>
<dbReference type="Gene3D" id="2.40.170.20">
    <property type="entry name" value="TonB-dependent receptor, beta-barrel domain"/>
    <property type="match status" value="1"/>
</dbReference>
<evidence type="ECO:0000256" key="6">
    <source>
        <dbReference type="ARBA" id="ARBA00023136"/>
    </source>
</evidence>
<keyword evidence="2 8" id="KW-0813">Transport</keyword>
<dbReference type="NCBIfam" id="TIGR04056">
    <property type="entry name" value="OMP_RagA_SusC"/>
    <property type="match status" value="1"/>
</dbReference>
<dbReference type="PROSITE" id="PS52016">
    <property type="entry name" value="TONB_DEPENDENT_REC_3"/>
    <property type="match status" value="1"/>
</dbReference>
<organism evidence="12 13">
    <name type="scientific">Emticicia aquatilis</name>
    <dbReference type="NCBI Taxonomy" id="1537369"/>
    <lineage>
        <taxon>Bacteria</taxon>
        <taxon>Pseudomonadati</taxon>
        <taxon>Bacteroidota</taxon>
        <taxon>Cytophagia</taxon>
        <taxon>Cytophagales</taxon>
        <taxon>Leadbetterellaceae</taxon>
        <taxon>Emticicia</taxon>
    </lineage>
</organism>
<gene>
    <name evidence="12" type="ORF">GCM10011514_07190</name>
</gene>
<dbReference type="EMBL" id="BMKK01000001">
    <property type="protein sequence ID" value="GGD45761.1"/>
    <property type="molecule type" value="Genomic_DNA"/>
</dbReference>
<comment type="similarity">
    <text evidence="8 9">Belongs to the TonB-dependent receptor family.</text>
</comment>
<dbReference type="SUPFAM" id="SSF49464">
    <property type="entry name" value="Carboxypeptidase regulatory domain-like"/>
    <property type="match status" value="1"/>
</dbReference>
<evidence type="ECO:0000313" key="13">
    <source>
        <dbReference type="Proteomes" id="UP000609064"/>
    </source>
</evidence>
<keyword evidence="4 8" id="KW-0812">Transmembrane</keyword>
<evidence type="ECO:0000313" key="12">
    <source>
        <dbReference type="EMBL" id="GGD45761.1"/>
    </source>
</evidence>
<evidence type="ECO:0000256" key="9">
    <source>
        <dbReference type="RuleBase" id="RU003357"/>
    </source>
</evidence>
<dbReference type="InterPro" id="IPR000531">
    <property type="entry name" value="Beta-barrel_TonB"/>
</dbReference>
<evidence type="ECO:0000256" key="7">
    <source>
        <dbReference type="ARBA" id="ARBA00023237"/>
    </source>
</evidence>
<evidence type="ECO:0000256" key="5">
    <source>
        <dbReference type="ARBA" id="ARBA00023077"/>
    </source>
</evidence>
<evidence type="ECO:0000256" key="8">
    <source>
        <dbReference type="PROSITE-ProRule" id="PRU01360"/>
    </source>
</evidence>
<accession>A0A916YI65</accession>
<name>A0A916YI65_9BACT</name>
<dbReference type="InterPro" id="IPR012910">
    <property type="entry name" value="Plug_dom"/>
</dbReference>
<dbReference type="Pfam" id="PF07715">
    <property type="entry name" value="Plug"/>
    <property type="match status" value="1"/>
</dbReference>
<feature type="domain" description="TonB-dependent receptor plug" evidence="11">
    <location>
        <begin position="253"/>
        <end position="358"/>
    </location>
</feature>
<dbReference type="InterPro" id="IPR039426">
    <property type="entry name" value="TonB-dep_rcpt-like"/>
</dbReference>
<evidence type="ECO:0000256" key="3">
    <source>
        <dbReference type="ARBA" id="ARBA00022452"/>
    </source>
</evidence>
<dbReference type="Pfam" id="PF13715">
    <property type="entry name" value="CarbopepD_reg_2"/>
    <property type="match status" value="1"/>
</dbReference>
<dbReference type="GO" id="GO:0009279">
    <property type="term" value="C:cell outer membrane"/>
    <property type="evidence" value="ECO:0007669"/>
    <property type="project" value="UniProtKB-SubCell"/>
</dbReference>
<dbReference type="Gene3D" id="2.60.40.1120">
    <property type="entry name" value="Carboxypeptidase-like, regulatory domain"/>
    <property type="match status" value="1"/>
</dbReference>
<comment type="caution">
    <text evidence="12">The sequence shown here is derived from an EMBL/GenBank/DDBJ whole genome shotgun (WGS) entry which is preliminary data.</text>
</comment>
<evidence type="ECO:0000259" key="11">
    <source>
        <dbReference type="Pfam" id="PF07715"/>
    </source>
</evidence>
<evidence type="ECO:0000256" key="4">
    <source>
        <dbReference type="ARBA" id="ARBA00022692"/>
    </source>
</evidence>
<dbReference type="InterPro" id="IPR036942">
    <property type="entry name" value="Beta-barrel_TonB_sf"/>
</dbReference>
<keyword evidence="5 9" id="KW-0798">TonB box</keyword>
<dbReference type="Pfam" id="PF00593">
    <property type="entry name" value="TonB_dep_Rec_b-barrel"/>
    <property type="match status" value="1"/>
</dbReference>
<comment type="subcellular location">
    <subcellularLocation>
        <location evidence="1 8">Cell outer membrane</location>
        <topology evidence="1 8">Multi-pass membrane protein</topology>
    </subcellularLocation>
</comment>
<keyword evidence="6 8" id="KW-0472">Membrane</keyword>
<dbReference type="SUPFAM" id="SSF56935">
    <property type="entry name" value="Porins"/>
    <property type="match status" value="1"/>
</dbReference>
<dbReference type="InterPro" id="IPR037066">
    <property type="entry name" value="Plug_dom_sf"/>
</dbReference>
<dbReference type="AlphaFoldDB" id="A0A916YI65"/>
<dbReference type="InterPro" id="IPR023996">
    <property type="entry name" value="TonB-dep_OMP_SusC/RagA"/>
</dbReference>
<dbReference type="Proteomes" id="UP000609064">
    <property type="component" value="Unassembled WGS sequence"/>
</dbReference>